<keyword evidence="2" id="KW-0472">Membrane</keyword>
<dbReference type="Proteomes" id="UP001362999">
    <property type="component" value="Unassembled WGS sequence"/>
</dbReference>
<gene>
    <name evidence="3" type="ORF">R3P38DRAFT_65036</name>
</gene>
<comment type="caution">
    <text evidence="3">The sequence shown here is derived from an EMBL/GenBank/DDBJ whole genome shotgun (WGS) entry which is preliminary data.</text>
</comment>
<sequence length="249" mass="27235">MALPLFSASTSKLKSAAAISSLLLSFYLTPVLIHSLFPPPTWAFLTLALVCTTLTNLLERGAAACALLFTLRTTWKKLRETYALCTRPPAPITMTPSAALEAGVLPTCDSTIPDLSREEQIAALIMHLVSLALLLPTYIFLLIKHNYATSRIDDDPLSLFLTALIFFLTGLPVLLGVVVGTAIWTRRPVRSVWAWAWACRDEGGGGEDEKDEVGADDVLQRQTVDDDKKPERDISPYATTDGKLVFEEA</sequence>
<evidence type="ECO:0000256" key="2">
    <source>
        <dbReference type="SAM" id="Phobius"/>
    </source>
</evidence>
<organism evidence="3 4">
    <name type="scientific">Favolaschia claudopus</name>
    <dbReference type="NCBI Taxonomy" id="2862362"/>
    <lineage>
        <taxon>Eukaryota</taxon>
        <taxon>Fungi</taxon>
        <taxon>Dikarya</taxon>
        <taxon>Basidiomycota</taxon>
        <taxon>Agaricomycotina</taxon>
        <taxon>Agaricomycetes</taxon>
        <taxon>Agaricomycetidae</taxon>
        <taxon>Agaricales</taxon>
        <taxon>Marasmiineae</taxon>
        <taxon>Mycenaceae</taxon>
        <taxon>Favolaschia</taxon>
    </lineage>
</organism>
<dbReference type="AlphaFoldDB" id="A0AAW0EJB0"/>
<evidence type="ECO:0000313" key="4">
    <source>
        <dbReference type="Proteomes" id="UP001362999"/>
    </source>
</evidence>
<accession>A0AAW0EJB0</accession>
<keyword evidence="2" id="KW-0812">Transmembrane</keyword>
<reference evidence="3 4" key="1">
    <citation type="journal article" date="2024" name="J Genomics">
        <title>Draft genome sequencing and assembly of Favolaschia claudopus CIRM-BRFM 2984 isolated from oak limbs.</title>
        <authorList>
            <person name="Navarro D."/>
            <person name="Drula E."/>
            <person name="Chaduli D."/>
            <person name="Cazenave R."/>
            <person name="Ahrendt S."/>
            <person name="Wang J."/>
            <person name="Lipzen A."/>
            <person name="Daum C."/>
            <person name="Barry K."/>
            <person name="Grigoriev I.V."/>
            <person name="Favel A."/>
            <person name="Rosso M.N."/>
            <person name="Martin F."/>
        </authorList>
    </citation>
    <scope>NUCLEOTIDE SEQUENCE [LARGE SCALE GENOMIC DNA]</scope>
    <source>
        <strain evidence="3 4">CIRM-BRFM 2984</strain>
    </source>
</reference>
<feature type="region of interest" description="Disordered" evidence="1">
    <location>
        <begin position="203"/>
        <end position="241"/>
    </location>
</feature>
<evidence type="ECO:0000256" key="1">
    <source>
        <dbReference type="SAM" id="MobiDB-lite"/>
    </source>
</evidence>
<feature type="compositionally biased region" description="Acidic residues" evidence="1">
    <location>
        <begin position="204"/>
        <end position="215"/>
    </location>
</feature>
<feature type="transmembrane region" description="Helical" evidence="2">
    <location>
        <begin position="121"/>
        <end position="143"/>
    </location>
</feature>
<name>A0AAW0EJB0_9AGAR</name>
<keyword evidence="4" id="KW-1185">Reference proteome</keyword>
<proteinExistence type="predicted"/>
<keyword evidence="2" id="KW-1133">Transmembrane helix</keyword>
<protein>
    <submittedName>
        <fullName evidence="3">Uncharacterized protein</fullName>
    </submittedName>
</protein>
<feature type="compositionally biased region" description="Basic and acidic residues" evidence="1">
    <location>
        <begin position="223"/>
        <end position="234"/>
    </location>
</feature>
<feature type="transmembrane region" description="Helical" evidence="2">
    <location>
        <begin position="163"/>
        <end position="184"/>
    </location>
</feature>
<dbReference type="EMBL" id="JAWWNJ010000001">
    <property type="protein sequence ID" value="KAK7065049.1"/>
    <property type="molecule type" value="Genomic_DNA"/>
</dbReference>
<evidence type="ECO:0000313" key="3">
    <source>
        <dbReference type="EMBL" id="KAK7065049.1"/>
    </source>
</evidence>
<feature type="transmembrane region" description="Helical" evidence="2">
    <location>
        <begin position="16"/>
        <end position="37"/>
    </location>
</feature>